<dbReference type="SUPFAM" id="SSF101874">
    <property type="entry name" value="YceI-like"/>
    <property type="match status" value="1"/>
</dbReference>
<feature type="domain" description="Lipid/polyisoprenoid-binding YceI-like" evidence="2">
    <location>
        <begin position="15"/>
        <end position="184"/>
    </location>
</feature>
<evidence type="ECO:0000259" key="2">
    <source>
        <dbReference type="SMART" id="SM00867"/>
    </source>
</evidence>
<dbReference type="RefSeq" id="WP_124823885.1">
    <property type="nucleotide sequence ID" value="NZ_JACIFD010000012.1"/>
</dbReference>
<name>A0A840DGS9_9MICO</name>
<dbReference type="EMBL" id="JACIFD010000012">
    <property type="protein sequence ID" value="MBB4071940.1"/>
    <property type="molecule type" value="Genomic_DNA"/>
</dbReference>
<dbReference type="InterPro" id="IPR007372">
    <property type="entry name" value="Lipid/polyisoprenoid-bd_YceI"/>
</dbReference>
<organism evidence="3 4">
    <name type="scientific">Canibacter oris</name>
    <dbReference type="NCBI Taxonomy" id="1365628"/>
    <lineage>
        <taxon>Bacteria</taxon>
        <taxon>Bacillati</taxon>
        <taxon>Actinomycetota</taxon>
        <taxon>Actinomycetes</taxon>
        <taxon>Micrococcales</taxon>
        <taxon>Microbacteriaceae</taxon>
        <taxon>Canibacter</taxon>
    </lineage>
</organism>
<dbReference type="Gene3D" id="2.40.128.110">
    <property type="entry name" value="Lipid/polyisoprenoid-binding, YceI-like"/>
    <property type="match status" value="1"/>
</dbReference>
<proteinExistence type="inferred from homology"/>
<comment type="similarity">
    <text evidence="1">Belongs to the UPF0312 family.</text>
</comment>
<dbReference type="InterPro" id="IPR036761">
    <property type="entry name" value="TTHA0802/YceI-like_sf"/>
</dbReference>
<protein>
    <submittedName>
        <fullName evidence="3">Polyisoprenoid-binding protein YceI</fullName>
    </submittedName>
</protein>
<sequence length="187" mass="20247">MTVSAEQIPGYEAATWNIDPVHSEVSFTVRHMGISKVKGNFADFSGTIVTAANPVDSTVEATVQVASVSTNNKDRDQHLQTSDFFAADEFPTFEFKSQNIEFQSPQEAKITGELTMRGVTKEVTFDAELGAFGEDAYGQQRLGLSAKTTVERSDFGIEFNAAVEKTGNLVVSNKVVIELELSAVKAA</sequence>
<dbReference type="Proteomes" id="UP000571183">
    <property type="component" value="Unassembled WGS sequence"/>
</dbReference>
<gene>
    <name evidence="3" type="ORF">F5897_001263</name>
</gene>
<evidence type="ECO:0000256" key="1">
    <source>
        <dbReference type="ARBA" id="ARBA00008812"/>
    </source>
</evidence>
<dbReference type="AlphaFoldDB" id="A0A840DGS9"/>
<dbReference type="Pfam" id="PF04264">
    <property type="entry name" value="YceI"/>
    <property type="match status" value="1"/>
</dbReference>
<evidence type="ECO:0000313" key="3">
    <source>
        <dbReference type="EMBL" id="MBB4071940.1"/>
    </source>
</evidence>
<comment type="caution">
    <text evidence="3">The sequence shown here is derived from an EMBL/GenBank/DDBJ whole genome shotgun (WGS) entry which is preliminary data.</text>
</comment>
<evidence type="ECO:0000313" key="4">
    <source>
        <dbReference type="Proteomes" id="UP000571183"/>
    </source>
</evidence>
<reference evidence="3" key="1">
    <citation type="submission" date="2020-08" db="EMBL/GenBank/DDBJ databases">
        <title>Sequencing the genomes of 1000 actinobacteria strains.</title>
        <authorList>
            <person name="Klenk H.-P."/>
        </authorList>
    </citation>
    <scope>NUCLEOTIDE SEQUENCE [LARGE SCALE GENOMIC DNA]</scope>
    <source>
        <strain evidence="3">DSM 27064</strain>
    </source>
</reference>
<dbReference type="PANTHER" id="PTHR34406">
    <property type="entry name" value="PROTEIN YCEI"/>
    <property type="match status" value="1"/>
</dbReference>
<dbReference type="PANTHER" id="PTHR34406:SF1">
    <property type="entry name" value="PROTEIN YCEI"/>
    <property type="match status" value="1"/>
</dbReference>
<keyword evidence="4" id="KW-1185">Reference proteome</keyword>
<accession>A0A840DGS9</accession>
<dbReference type="SMART" id="SM00867">
    <property type="entry name" value="YceI"/>
    <property type="match status" value="1"/>
</dbReference>